<evidence type="ECO:0000256" key="1">
    <source>
        <dbReference type="ARBA" id="ARBA00004651"/>
    </source>
</evidence>
<dbReference type="RefSeq" id="WP_110096136.1">
    <property type="nucleotide sequence ID" value="NZ_NKUE01000004.1"/>
</dbReference>
<comment type="caution">
    <text evidence="8">The sequence shown here is derived from an EMBL/GenBank/DDBJ whole genome shotgun (WGS) entry which is preliminary data.</text>
</comment>
<evidence type="ECO:0000256" key="4">
    <source>
        <dbReference type="ARBA" id="ARBA00022989"/>
    </source>
</evidence>
<dbReference type="PANTHER" id="PTHR36115:SF6">
    <property type="entry name" value="PROLINE-RICH ANTIGEN HOMOLOG"/>
    <property type="match status" value="1"/>
</dbReference>
<feature type="transmembrane region" description="Helical" evidence="6">
    <location>
        <begin position="145"/>
        <end position="164"/>
    </location>
</feature>
<evidence type="ECO:0000256" key="2">
    <source>
        <dbReference type="ARBA" id="ARBA00022475"/>
    </source>
</evidence>
<feature type="transmembrane region" description="Helical" evidence="6">
    <location>
        <begin position="35"/>
        <end position="57"/>
    </location>
</feature>
<sequence>MSDQFFQPAPPRPLHEVWTYAGFWMRVVAHLVDSLVVWVGLMLLGAVISPSVSITIFDPQPHGGGGDYSVSYIQPADYMILSNTPHVHWHGYGLLEMAWLVLPALYYILFESSRLQATPGKILCRMRVTDLYGNRIDFARATGRYLGKYLSFLILGIGFLMVAWTRRKQGLHDILAGTYVIRRELEAETPPFPPM</sequence>
<comment type="subcellular location">
    <subcellularLocation>
        <location evidence="1">Cell membrane</location>
        <topology evidence="1">Multi-pass membrane protein</topology>
    </subcellularLocation>
</comment>
<protein>
    <submittedName>
        <fullName evidence="8">RDD family protein</fullName>
    </submittedName>
</protein>
<reference evidence="8 9" key="1">
    <citation type="submission" date="2018-01" db="EMBL/GenBank/DDBJ databases">
        <title>Draft Genome Sequence of Komagataeibacter maltaceti LMG 1529, a Vinegar Producing Acetic Acid Bacterium Isolated from Malt Vinegar Brewery Acetifiers.</title>
        <authorList>
            <person name="Zhang Q."/>
            <person name="Hollensteiner J."/>
            <person name="Poehlein A."/>
            <person name="Daniel R."/>
        </authorList>
    </citation>
    <scope>NUCLEOTIDE SEQUENCE [LARGE SCALE GENOMIC DNA]</scope>
    <source>
        <strain evidence="8 9">LMG 1529</strain>
    </source>
</reference>
<dbReference type="GO" id="GO:0005886">
    <property type="term" value="C:plasma membrane"/>
    <property type="evidence" value="ECO:0007669"/>
    <property type="project" value="UniProtKB-SubCell"/>
</dbReference>
<keyword evidence="5 6" id="KW-0472">Membrane</keyword>
<evidence type="ECO:0000313" key="8">
    <source>
        <dbReference type="EMBL" id="POF61742.1"/>
    </source>
</evidence>
<evidence type="ECO:0000313" key="9">
    <source>
        <dbReference type="Proteomes" id="UP000237344"/>
    </source>
</evidence>
<feature type="domain" description="RDD" evidence="7">
    <location>
        <begin position="20"/>
        <end position="177"/>
    </location>
</feature>
<evidence type="ECO:0000256" key="5">
    <source>
        <dbReference type="ARBA" id="ARBA00023136"/>
    </source>
</evidence>
<name>A0A2S3VYR4_9PROT</name>
<evidence type="ECO:0000256" key="6">
    <source>
        <dbReference type="SAM" id="Phobius"/>
    </source>
</evidence>
<proteinExistence type="predicted"/>
<dbReference type="OrthoDB" id="9793824at2"/>
<organism evidence="8 9">
    <name type="scientific">Novacetimonas maltaceti</name>
    <dbReference type="NCBI Taxonomy" id="1203393"/>
    <lineage>
        <taxon>Bacteria</taxon>
        <taxon>Pseudomonadati</taxon>
        <taxon>Pseudomonadota</taxon>
        <taxon>Alphaproteobacteria</taxon>
        <taxon>Acetobacterales</taxon>
        <taxon>Acetobacteraceae</taxon>
        <taxon>Novacetimonas</taxon>
    </lineage>
</organism>
<dbReference type="Pfam" id="PF06271">
    <property type="entry name" value="RDD"/>
    <property type="match status" value="1"/>
</dbReference>
<dbReference type="InterPro" id="IPR051791">
    <property type="entry name" value="Pra-immunoreactive"/>
</dbReference>
<evidence type="ECO:0000259" key="7">
    <source>
        <dbReference type="Pfam" id="PF06271"/>
    </source>
</evidence>
<evidence type="ECO:0000256" key="3">
    <source>
        <dbReference type="ARBA" id="ARBA00022692"/>
    </source>
</evidence>
<keyword evidence="9" id="KW-1185">Reference proteome</keyword>
<keyword evidence="4 6" id="KW-1133">Transmembrane helix</keyword>
<accession>A0A2S3VYR4</accession>
<keyword evidence="2" id="KW-1003">Cell membrane</keyword>
<gene>
    <name evidence="8" type="ORF">KMAL_26350</name>
</gene>
<dbReference type="InterPro" id="IPR010432">
    <property type="entry name" value="RDD"/>
</dbReference>
<dbReference type="PANTHER" id="PTHR36115">
    <property type="entry name" value="PROLINE-RICH ANTIGEN HOMOLOG-RELATED"/>
    <property type="match status" value="1"/>
</dbReference>
<keyword evidence="3 6" id="KW-0812">Transmembrane</keyword>
<dbReference type="EMBL" id="POTC01000048">
    <property type="protein sequence ID" value="POF61742.1"/>
    <property type="molecule type" value="Genomic_DNA"/>
</dbReference>
<feature type="transmembrane region" description="Helical" evidence="6">
    <location>
        <begin position="89"/>
        <end position="109"/>
    </location>
</feature>
<dbReference type="AlphaFoldDB" id="A0A2S3VYR4"/>
<dbReference type="Proteomes" id="UP000237344">
    <property type="component" value="Unassembled WGS sequence"/>
</dbReference>